<dbReference type="EMBL" id="AGDV01000001">
    <property type="protein sequence ID" value="EMB36107.1"/>
    <property type="molecule type" value="Genomic_DNA"/>
</dbReference>
<dbReference type="Proteomes" id="UP000011705">
    <property type="component" value="Chromosome"/>
</dbReference>
<name>A0A0E2E9G7_TREDN</name>
<evidence type="ECO:0008006" key="3">
    <source>
        <dbReference type="Google" id="ProtNLM"/>
    </source>
</evidence>
<proteinExistence type="predicted"/>
<organism evidence="2">
    <name type="scientific">Treponema denticola H-22</name>
    <dbReference type="NCBI Taxonomy" id="999432"/>
    <lineage>
        <taxon>Bacteria</taxon>
        <taxon>Pseudomonadati</taxon>
        <taxon>Spirochaetota</taxon>
        <taxon>Spirochaetia</taxon>
        <taxon>Spirochaetales</taxon>
        <taxon>Treponemataceae</taxon>
        <taxon>Treponema</taxon>
    </lineage>
</organism>
<feature type="transmembrane region" description="Helical" evidence="1">
    <location>
        <begin position="70"/>
        <end position="90"/>
    </location>
</feature>
<protein>
    <recommendedName>
        <fullName evidence="3">DUF4418 domain-containing protein</fullName>
    </recommendedName>
</protein>
<comment type="caution">
    <text evidence="2">The sequence shown here is derived from an EMBL/GenBank/DDBJ whole genome shotgun (WGS) entry which is preliminary data.</text>
</comment>
<keyword evidence="1" id="KW-0472">Membrane</keyword>
<dbReference type="PATRIC" id="fig|999432.5.peg.308"/>
<evidence type="ECO:0000313" key="2">
    <source>
        <dbReference type="EMBL" id="EMB36107.1"/>
    </source>
</evidence>
<evidence type="ECO:0000256" key="1">
    <source>
        <dbReference type="SAM" id="Phobius"/>
    </source>
</evidence>
<dbReference type="Pfam" id="PF14387">
    <property type="entry name" value="DUF4418"/>
    <property type="match status" value="1"/>
</dbReference>
<dbReference type="RefSeq" id="WP_002682899.1">
    <property type="nucleotide sequence ID" value="NZ_CM001795.1"/>
</dbReference>
<keyword evidence="1" id="KW-1133">Transmembrane helix</keyword>
<dbReference type="HOGENOM" id="CLU_134846_2_0_12"/>
<accession>A0A0E2E9G7</accession>
<dbReference type="InterPro" id="IPR025531">
    <property type="entry name" value="DUF4418"/>
</dbReference>
<dbReference type="AlphaFoldDB" id="A0A0E2E9G7"/>
<sequence>MKRYIFSALIIIIGLLVLFAPFGFAHVCHPKADGSFMKCHWMGEAVRLLGGLIALSGLVFFICKKSRFGISVYNIGTGVSLILLETLVIGTCKHPNMSCNVYTKPIVILLAIALIAVSLVYVFLSHKEKVE</sequence>
<reference evidence="2" key="1">
    <citation type="submission" date="2012-01" db="EMBL/GenBank/DDBJ databases">
        <title>The Genome Sequence of Treponema denticola H-22.</title>
        <authorList>
            <consortium name="The Broad Institute Genome Sequencing Platform"/>
            <person name="Earl A."/>
            <person name="Ward D."/>
            <person name="Feldgarden M."/>
            <person name="Gevers D."/>
            <person name="Blanton J.M."/>
            <person name="Fenno C.J."/>
            <person name="Baranova O.V."/>
            <person name="Mathney J."/>
            <person name="Dewhirst F.E."/>
            <person name="Izard J."/>
            <person name="Young S.K."/>
            <person name="Zeng Q."/>
            <person name="Gargeya S."/>
            <person name="Fitzgerald M."/>
            <person name="Haas B."/>
            <person name="Abouelleil A."/>
            <person name="Alvarado L."/>
            <person name="Arachchi H.M."/>
            <person name="Berlin A."/>
            <person name="Chapman S.B."/>
            <person name="Gearin G."/>
            <person name="Goldberg J."/>
            <person name="Griggs A."/>
            <person name="Gujja S."/>
            <person name="Hansen M."/>
            <person name="Heiman D."/>
            <person name="Howarth C."/>
            <person name="Larimer J."/>
            <person name="Lui A."/>
            <person name="MacDonald P.J.P."/>
            <person name="McCowen C."/>
            <person name="Montmayeur A."/>
            <person name="Murphy C."/>
            <person name="Neiman D."/>
            <person name="Pearson M."/>
            <person name="Priest M."/>
            <person name="Roberts A."/>
            <person name="Saif S."/>
            <person name="Shea T."/>
            <person name="Sisk P."/>
            <person name="Stolte C."/>
            <person name="Sykes S."/>
            <person name="Wortman J."/>
            <person name="Nusbaum C."/>
            <person name="Birren B."/>
        </authorList>
    </citation>
    <scope>NUCLEOTIDE SEQUENCE [LARGE SCALE GENOMIC DNA]</scope>
    <source>
        <strain evidence="2">H-22</strain>
    </source>
</reference>
<keyword evidence="1" id="KW-0812">Transmembrane</keyword>
<feature type="transmembrane region" description="Helical" evidence="1">
    <location>
        <begin position="41"/>
        <end position="63"/>
    </location>
</feature>
<feature type="transmembrane region" description="Helical" evidence="1">
    <location>
        <begin position="102"/>
        <end position="124"/>
    </location>
</feature>
<gene>
    <name evidence="2" type="ORF">HMPREF9726_00299</name>
</gene>